<evidence type="ECO:0000256" key="1">
    <source>
        <dbReference type="SAM" id="Phobius"/>
    </source>
</evidence>
<evidence type="ECO:0000313" key="3">
    <source>
        <dbReference type="EMBL" id="WXB18347.1"/>
    </source>
</evidence>
<dbReference type="Proteomes" id="UP001370348">
    <property type="component" value="Chromosome"/>
</dbReference>
<feature type="chain" id="PRO_5047157189" evidence="2">
    <location>
        <begin position="30"/>
        <end position="326"/>
    </location>
</feature>
<organism evidence="3 4">
    <name type="scientific">Pendulispora albinea</name>
    <dbReference type="NCBI Taxonomy" id="2741071"/>
    <lineage>
        <taxon>Bacteria</taxon>
        <taxon>Pseudomonadati</taxon>
        <taxon>Myxococcota</taxon>
        <taxon>Myxococcia</taxon>
        <taxon>Myxococcales</taxon>
        <taxon>Sorangiineae</taxon>
        <taxon>Pendulisporaceae</taxon>
        <taxon>Pendulispora</taxon>
    </lineage>
</organism>
<dbReference type="EMBL" id="CP089984">
    <property type="protein sequence ID" value="WXB18347.1"/>
    <property type="molecule type" value="Genomic_DNA"/>
</dbReference>
<keyword evidence="1" id="KW-0812">Transmembrane</keyword>
<evidence type="ECO:0000313" key="4">
    <source>
        <dbReference type="Proteomes" id="UP001370348"/>
    </source>
</evidence>
<keyword evidence="2" id="KW-0732">Signal</keyword>
<dbReference type="Pfam" id="PF13795">
    <property type="entry name" value="HupE_UreJ_2"/>
    <property type="match status" value="1"/>
</dbReference>
<gene>
    <name evidence="3" type="ORF">LZC94_13990</name>
</gene>
<accession>A0ABZ2M769</accession>
<feature type="transmembrane region" description="Helical" evidence="1">
    <location>
        <begin position="228"/>
        <end position="249"/>
    </location>
</feature>
<reference evidence="3 4" key="1">
    <citation type="submission" date="2021-12" db="EMBL/GenBank/DDBJ databases">
        <title>Discovery of the Pendulisporaceae a myxobacterial family with distinct sporulation behavior and unique specialized metabolism.</title>
        <authorList>
            <person name="Garcia R."/>
            <person name="Popoff A."/>
            <person name="Bader C.D."/>
            <person name="Loehr J."/>
            <person name="Walesch S."/>
            <person name="Walt C."/>
            <person name="Boldt J."/>
            <person name="Bunk B."/>
            <person name="Haeckl F.J.F.P.J."/>
            <person name="Gunesch A.P."/>
            <person name="Birkelbach J."/>
            <person name="Nuebel U."/>
            <person name="Pietschmann T."/>
            <person name="Bach T."/>
            <person name="Mueller R."/>
        </authorList>
    </citation>
    <scope>NUCLEOTIDE SEQUENCE [LARGE SCALE GENOMIC DNA]</scope>
    <source>
        <strain evidence="3 4">MSr11954</strain>
    </source>
</reference>
<feature type="signal peptide" evidence="2">
    <location>
        <begin position="1"/>
        <end position="29"/>
    </location>
</feature>
<name>A0ABZ2M769_9BACT</name>
<evidence type="ECO:0000256" key="2">
    <source>
        <dbReference type="SAM" id="SignalP"/>
    </source>
</evidence>
<keyword evidence="4" id="KW-1185">Reference proteome</keyword>
<dbReference type="InterPro" id="IPR032809">
    <property type="entry name" value="Put_HupE_UreJ"/>
</dbReference>
<feature type="transmembrane region" description="Helical" evidence="1">
    <location>
        <begin position="301"/>
        <end position="317"/>
    </location>
</feature>
<keyword evidence="1" id="KW-0472">Membrane</keyword>
<proteinExistence type="predicted"/>
<sequence>MAGRKSTVMCRWRLLAVATWATTPALARAHDFNPGVLALTEIGNGRFDVAWTEPIDSRGSTGEVRVVYPPHCQLSGRQLECGAKGLRGEIAFAGALRRTQIAVSVRYRDGDALDTIVTGADPRVRFDKASRSETVGRWIRVGAEHVVTGLDHVAFVVGLFLVTGIRRRRLVATITAFTLAHSLTLAPAALHIVELPRAPVEATIAASVMLVARESMHREQTLTRMHPWLVAFAFGLIHGLGFAGALGELELPRGALGLALLSFNVGVELAQLAIVGSLFAVANVVRALLERGASIPIAPAARSMALVLGAFGAYWFIDRVYFVLNR</sequence>
<feature type="transmembrane region" description="Helical" evidence="1">
    <location>
        <begin position="170"/>
        <end position="192"/>
    </location>
</feature>
<keyword evidence="1" id="KW-1133">Transmembrane helix</keyword>
<dbReference type="RefSeq" id="WP_394827980.1">
    <property type="nucleotide sequence ID" value="NZ_CP089984.1"/>
</dbReference>
<protein>
    <submittedName>
        <fullName evidence="3">HupE/UreJ family protein</fullName>
    </submittedName>
</protein>
<feature type="transmembrane region" description="Helical" evidence="1">
    <location>
        <begin position="269"/>
        <end position="289"/>
    </location>
</feature>